<feature type="signal peptide" evidence="1">
    <location>
        <begin position="1"/>
        <end position="17"/>
    </location>
</feature>
<keyword evidence="1" id="KW-0732">Signal</keyword>
<dbReference type="Proteomes" id="UP000664132">
    <property type="component" value="Unassembled WGS sequence"/>
</dbReference>
<sequence length="268" mass="29127">MLFNTLSIFGLVAIASAAPRLHSRFEKEVSAPAARGLQWTPRSVSPRSNNYVTNFVSGFDSTVIIQQQTITILQLSNAQALAELQLQAELLLVQAIQQQLIAQQQLQFAIDNIRINTFLNVNPNVNTVAVILTQVNDNRDQNNRNTRYFTRQIQSNPSASQQVFVQITEVSQMNIGDFSVPTPTSEQAAAPSGTASAASFAAPQFGSYTPGGNVSLQAQGINLYPFGVAAPTFGNSQSFIDPALIIQPSQQLFVTNQNQNQFNVVVIA</sequence>
<name>A0A8H7TBM7_9HELO</name>
<dbReference type="AlphaFoldDB" id="A0A8H7TBM7"/>
<reference evidence="2" key="1">
    <citation type="submission" date="2021-02" db="EMBL/GenBank/DDBJ databases">
        <title>Genome sequence Cadophora malorum strain M34.</title>
        <authorList>
            <person name="Stefanovic E."/>
            <person name="Vu D."/>
            <person name="Scully C."/>
            <person name="Dijksterhuis J."/>
            <person name="Roader J."/>
            <person name="Houbraken J."/>
        </authorList>
    </citation>
    <scope>NUCLEOTIDE SEQUENCE</scope>
    <source>
        <strain evidence="2">M34</strain>
    </source>
</reference>
<accession>A0A8H7TBM7</accession>
<comment type="caution">
    <text evidence="2">The sequence shown here is derived from an EMBL/GenBank/DDBJ whole genome shotgun (WGS) entry which is preliminary data.</text>
</comment>
<proteinExistence type="predicted"/>
<organism evidence="2 3">
    <name type="scientific">Cadophora malorum</name>
    <dbReference type="NCBI Taxonomy" id="108018"/>
    <lineage>
        <taxon>Eukaryota</taxon>
        <taxon>Fungi</taxon>
        <taxon>Dikarya</taxon>
        <taxon>Ascomycota</taxon>
        <taxon>Pezizomycotina</taxon>
        <taxon>Leotiomycetes</taxon>
        <taxon>Helotiales</taxon>
        <taxon>Ploettnerulaceae</taxon>
        <taxon>Cadophora</taxon>
    </lineage>
</organism>
<evidence type="ECO:0000256" key="1">
    <source>
        <dbReference type="SAM" id="SignalP"/>
    </source>
</evidence>
<evidence type="ECO:0000313" key="3">
    <source>
        <dbReference type="Proteomes" id="UP000664132"/>
    </source>
</evidence>
<dbReference type="OrthoDB" id="4851124at2759"/>
<gene>
    <name evidence="2" type="ORF">IFR04_010748</name>
</gene>
<keyword evidence="3" id="KW-1185">Reference proteome</keyword>
<evidence type="ECO:0000313" key="2">
    <source>
        <dbReference type="EMBL" id="KAG4416105.1"/>
    </source>
</evidence>
<feature type="chain" id="PRO_5034410560" evidence="1">
    <location>
        <begin position="18"/>
        <end position="268"/>
    </location>
</feature>
<dbReference type="EMBL" id="JAFJYH010000197">
    <property type="protein sequence ID" value="KAG4416105.1"/>
    <property type="molecule type" value="Genomic_DNA"/>
</dbReference>
<protein>
    <submittedName>
        <fullName evidence="2">Uncharacterized protein</fullName>
    </submittedName>
</protein>